<organism evidence="9">
    <name type="scientific">uncultured Thermomicrobiales bacterium</name>
    <dbReference type="NCBI Taxonomy" id="1645740"/>
    <lineage>
        <taxon>Bacteria</taxon>
        <taxon>Pseudomonadati</taxon>
        <taxon>Thermomicrobiota</taxon>
        <taxon>Thermomicrobia</taxon>
        <taxon>Thermomicrobiales</taxon>
        <taxon>environmental samples</taxon>
    </lineage>
</organism>
<proteinExistence type="inferred from homology"/>
<dbReference type="Gene3D" id="1.20.58.340">
    <property type="entry name" value="Magnesium transport protein CorA, transmembrane region"/>
    <property type="match status" value="2"/>
</dbReference>
<dbReference type="GO" id="GO:0015087">
    <property type="term" value="F:cobalt ion transmembrane transporter activity"/>
    <property type="evidence" value="ECO:0007669"/>
    <property type="project" value="UniProtKB-UniRule"/>
</dbReference>
<accession>A0A6J4U570</accession>
<evidence type="ECO:0000313" key="9">
    <source>
        <dbReference type="EMBL" id="CAA9538926.1"/>
    </source>
</evidence>
<evidence type="ECO:0000256" key="4">
    <source>
        <dbReference type="ARBA" id="ARBA00022475"/>
    </source>
</evidence>
<comment type="subcellular location">
    <subcellularLocation>
        <location evidence="1">Cell membrane</location>
        <topology evidence="1">Multi-pass membrane protein</topology>
    </subcellularLocation>
    <subcellularLocation>
        <location evidence="8">Membrane</location>
        <topology evidence="8">Multi-pass membrane protein</topology>
    </subcellularLocation>
</comment>
<sequence length="329" mass="37071">MLTVNIHASANGKLTDLAPERISDTLAQGCELLWVDVDRPTPNDLRLLGEEFSFHPLAIEDASKRHQRPKVDPYDDFLFVVFYAMENDVDVTGPTAGGRLRTVELGLFIGPNYLVTVHDGEVTPLTEVAKRWRENIGLLGQRGVGVLVYSLLDAVVDAYFPVVDAVTGQVDELEVSIFEDDSRDALRDILTMRRDLLALRRVLGPERDVMNVLIRRDIPYFDSATVVYLQDVYDHILRVTDAVDASRELLAGALDAQLSVTSNRLNQTMRTLTASSIILMSMTLVAGVYGMNFVRMPELEWRFGYPFALILMVTVGLVIFGLFRRFRWF</sequence>
<evidence type="ECO:0000256" key="8">
    <source>
        <dbReference type="RuleBase" id="RU362010"/>
    </source>
</evidence>
<feature type="transmembrane region" description="Helical" evidence="8">
    <location>
        <begin position="272"/>
        <end position="291"/>
    </location>
</feature>
<dbReference type="SUPFAM" id="SSF144083">
    <property type="entry name" value="Magnesium transport protein CorA, transmembrane region"/>
    <property type="match status" value="1"/>
</dbReference>
<evidence type="ECO:0000256" key="5">
    <source>
        <dbReference type="ARBA" id="ARBA00022692"/>
    </source>
</evidence>
<dbReference type="GO" id="GO:0050897">
    <property type="term" value="F:cobalt ion binding"/>
    <property type="evidence" value="ECO:0007669"/>
    <property type="project" value="TreeGrafter"/>
</dbReference>
<dbReference type="CDD" id="cd12822">
    <property type="entry name" value="TmCorA-like"/>
    <property type="match status" value="1"/>
</dbReference>
<comment type="function">
    <text evidence="8">Mediates influx of magnesium ions.</text>
</comment>
<keyword evidence="6 8" id="KW-1133">Transmembrane helix</keyword>
<comment type="similarity">
    <text evidence="2 8">Belongs to the CorA metal ion transporter (MIT) (TC 1.A.35) family.</text>
</comment>
<evidence type="ECO:0000256" key="6">
    <source>
        <dbReference type="ARBA" id="ARBA00022989"/>
    </source>
</evidence>
<reference evidence="9" key="1">
    <citation type="submission" date="2020-02" db="EMBL/GenBank/DDBJ databases">
        <authorList>
            <person name="Meier V. D."/>
        </authorList>
    </citation>
    <scope>NUCLEOTIDE SEQUENCE</scope>
    <source>
        <strain evidence="9">AVDCRST_MAG49</strain>
    </source>
</reference>
<dbReference type="SUPFAM" id="SSF143865">
    <property type="entry name" value="CorA soluble domain-like"/>
    <property type="match status" value="1"/>
</dbReference>
<protein>
    <recommendedName>
        <fullName evidence="8">Magnesium transport protein CorA</fullName>
    </recommendedName>
</protein>
<dbReference type="PANTHER" id="PTHR46494">
    <property type="entry name" value="CORA FAMILY METAL ION TRANSPORTER (EUROFUNG)"/>
    <property type="match status" value="1"/>
</dbReference>
<keyword evidence="5 8" id="KW-0812">Transmembrane</keyword>
<keyword evidence="4 8" id="KW-1003">Cell membrane</keyword>
<dbReference type="PANTHER" id="PTHR46494:SF1">
    <property type="entry name" value="CORA FAMILY METAL ION TRANSPORTER (EUROFUNG)"/>
    <property type="match status" value="1"/>
</dbReference>
<gene>
    <name evidence="8" type="primary">corA</name>
    <name evidence="9" type="ORF">AVDCRST_MAG49-634</name>
</gene>
<dbReference type="InterPro" id="IPR045863">
    <property type="entry name" value="CorA_TM1_TM2"/>
</dbReference>
<dbReference type="GO" id="GO:0005886">
    <property type="term" value="C:plasma membrane"/>
    <property type="evidence" value="ECO:0007669"/>
    <property type="project" value="UniProtKB-SubCell"/>
</dbReference>
<keyword evidence="3 8" id="KW-0813">Transport</keyword>
<feature type="transmembrane region" description="Helical" evidence="8">
    <location>
        <begin position="303"/>
        <end position="323"/>
    </location>
</feature>
<dbReference type="EMBL" id="CADCWG010000036">
    <property type="protein sequence ID" value="CAA9538926.1"/>
    <property type="molecule type" value="Genomic_DNA"/>
</dbReference>
<keyword evidence="7 8" id="KW-0472">Membrane</keyword>
<evidence type="ECO:0000256" key="1">
    <source>
        <dbReference type="ARBA" id="ARBA00004651"/>
    </source>
</evidence>
<dbReference type="AlphaFoldDB" id="A0A6J4U570"/>
<dbReference type="GO" id="GO:0000287">
    <property type="term" value="F:magnesium ion binding"/>
    <property type="evidence" value="ECO:0007669"/>
    <property type="project" value="TreeGrafter"/>
</dbReference>
<dbReference type="Pfam" id="PF01544">
    <property type="entry name" value="CorA"/>
    <property type="match status" value="1"/>
</dbReference>
<dbReference type="FunFam" id="1.20.58.340:FF:000012">
    <property type="entry name" value="Magnesium transport protein CorA"/>
    <property type="match status" value="1"/>
</dbReference>
<dbReference type="GO" id="GO:0015095">
    <property type="term" value="F:magnesium ion transmembrane transporter activity"/>
    <property type="evidence" value="ECO:0007669"/>
    <property type="project" value="UniProtKB-UniRule"/>
</dbReference>
<name>A0A6J4U570_9BACT</name>
<evidence type="ECO:0000256" key="2">
    <source>
        <dbReference type="ARBA" id="ARBA00009765"/>
    </source>
</evidence>
<dbReference type="Gene3D" id="3.30.460.20">
    <property type="entry name" value="CorA soluble domain-like"/>
    <property type="match status" value="1"/>
</dbReference>
<dbReference type="InterPro" id="IPR045861">
    <property type="entry name" value="CorA_cytoplasmic_dom"/>
</dbReference>
<dbReference type="InterPro" id="IPR004488">
    <property type="entry name" value="Mg/Co-transport_prot_CorA"/>
</dbReference>
<evidence type="ECO:0000256" key="3">
    <source>
        <dbReference type="ARBA" id="ARBA00022448"/>
    </source>
</evidence>
<keyword evidence="8" id="KW-0460">Magnesium</keyword>
<evidence type="ECO:0000256" key="7">
    <source>
        <dbReference type="ARBA" id="ARBA00023136"/>
    </source>
</evidence>
<dbReference type="NCBIfam" id="TIGR00383">
    <property type="entry name" value="corA"/>
    <property type="match status" value="1"/>
</dbReference>
<dbReference type="InterPro" id="IPR002523">
    <property type="entry name" value="MgTranspt_CorA/ZnTranspt_ZntB"/>
</dbReference>
<keyword evidence="8" id="KW-0406">Ion transport</keyword>